<reference evidence="3 4" key="1">
    <citation type="submission" date="2021-02" db="EMBL/GenBank/DDBJ databases">
        <title>Cotonvirus japonicus, which uses Golgi apparatus of host cells for its virion factory, phylogenetically links tailed tupanvirus and icosahedral mimivirus.</title>
        <authorList>
            <person name="Takahashi H."/>
            <person name="Fukaya S."/>
            <person name="Song C."/>
            <person name="Murata K."/>
            <person name="Takemura M."/>
        </authorList>
    </citation>
    <scope>NUCLEOTIDE SEQUENCE [LARGE SCALE GENOMIC DNA]</scope>
</reference>
<dbReference type="EMBL" id="AP024483">
    <property type="protein sequence ID" value="BCS83175.1"/>
    <property type="molecule type" value="Genomic_DNA"/>
</dbReference>
<dbReference type="PANTHER" id="PTHR47566:SF1">
    <property type="entry name" value="PROTEIN NUD1"/>
    <property type="match status" value="1"/>
</dbReference>
<keyword evidence="2" id="KW-0677">Repeat</keyword>
<evidence type="ECO:0000256" key="2">
    <source>
        <dbReference type="ARBA" id="ARBA00022737"/>
    </source>
</evidence>
<sequence>MRVRSHRYPDENSICSDTTYYDKQGNYLDIGYQLLKYIDIKRYPEFSYLTKLFINNNSLKLLPDPKHLPKITELICNDNNLETIPYYPNLTFLNCSNNKITNCINYNMSELLYFDCSFNKNFCLNFILPYCKQLYINDTDIYELNLNFCPVLEILDCSNNALINISSGENLLELCINNNKLTNLPDYPKLLRLMADNNRISKLQTYPELLSLTIIHNNLNIIEDQPQLAKIIANHNQIVKLGTMPKLKLMDLSHNSLSQIKIPITAKYISIHFNPVGDNIIIDTNNVSTIREFQLDINTYYSVLNKYNNKINAVNVLPNGEMLEKLLENSDTKDKEMSKSFFSKFSSINFKSREQELYNLSVRLYVKNNKSDDLIKIINELNPKEFKNYMDNQSEFISLLKQIQYLYYNCIIITMYFNGYTG</sequence>
<protein>
    <submittedName>
        <fullName evidence="3">Leucine-rich repeat domain protein</fullName>
    </submittedName>
</protein>
<dbReference type="InterPro" id="IPR052574">
    <property type="entry name" value="CDIRP"/>
</dbReference>
<dbReference type="GeneID" id="80558380"/>
<dbReference type="InterPro" id="IPR032675">
    <property type="entry name" value="LRR_dom_sf"/>
</dbReference>
<dbReference type="SMART" id="SM00364">
    <property type="entry name" value="LRR_BAC"/>
    <property type="match status" value="5"/>
</dbReference>
<evidence type="ECO:0000313" key="3">
    <source>
        <dbReference type="EMBL" id="BCS83175.1"/>
    </source>
</evidence>
<dbReference type="Proteomes" id="UP001321479">
    <property type="component" value="Segment"/>
</dbReference>
<keyword evidence="4" id="KW-1185">Reference proteome</keyword>
<dbReference type="PROSITE" id="PS51450">
    <property type="entry name" value="LRR"/>
    <property type="match status" value="1"/>
</dbReference>
<name>A0ABM7NSM8_9VIRU</name>
<keyword evidence="1" id="KW-0433">Leucine-rich repeat</keyword>
<organism evidence="3 4">
    <name type="scientific">Cotonvirus japonicus</name>
    <dbReference type="NCBI Taxonomy" id="2811091"/>
    <lineage>
        <taxon>Viruses</taxon>
        <taxon>Varidnaviria</taxon>
        <taxon>Bamfordvirae</taxon>
        <taxon>Nucleocytoviricota</taxon>
        <taxon>Megaviricetes</taxon>
        <taxon>Imitervirales</taxon>
        <taxon>Mimiviridae</taxon>
        <taxon>Megamimivirinae</taxon>
        <taxon>Cotonvirus</taxon>
        <taxon>Cotonvirus japonicum</taxon>
    </lineage>
</organism>
<dbReference type="InterPro" id="IPR001611">
    <property type="entry name" value="Leu-rich_rpt"/>
</dbReference>
<evidence type="ECO:0000256" key="1">
    <source>
        <dbReference type="ARBA" id="ARBA00022614"/>
    </source>
</evidence>
<dbReference type="PANTHER" id="PTHR47566">
    <property type="match status" value="1"/>
</dbReference>
<dbReference type="Gene3D" id="3.80.10.10">
    <property type="entry name" value="Ribonuclease Inhibitor"/>
    <property type="match status" value="2"/>
</dbReference>
<dbReference type="RefSeq" id="YP_010841783.1">
    <property type="nucleotide sequence ID" value="NC_079139.1"/>
</dbReference>
<proteinExistence type="predicted"/>
<accession>A0ABM7NSM8</accession>
<evidence type="ECO:0000313" key="4">
    <source>
        <dbReference type="Proteomes" id="UP001321479"/>
    </source>
</evidence>
<dbReference type="SUPFAM" id="SSF52047">
    <property type="entry name" value="RNI-like"/>
    <property type="match status" value="1"/>
</dbReference>